<dbReference type="EC" id="1.-.-.-" evidence="4"/>
<sequence length="334" mass="35669">MTAATDSSASGPTVRVPLSLLDRSRTRQGESPGAALRNTIERADRAEVLGFHRFWVAEHHAVPGIASGSPPLLMAAIAERTERIRVGSGGVMLPNHRPLVIAEQARMLEALHPGRIDLGVGRSLGFTAPVREALDVLRYTPEDFARDLVDLEAFLTDDGPVTAMPAGVPAPPIFVLATGSGLATAAERGLPVVVGGPVLRGDLAPLNDYRNRFRPSRSCPEPHLIVSADVMVAETTQRARELMLPEAWAMVTSRSTGAFPPLSSHAPQHLTDRQQAQIEDHVAQSVHGTVAEVGRQLTELVHRTGADEVIAFASTYDRQSLADSDAALATLITP</sequence>
<keyword evidence="4" id="KW-0560">Oxidoreductase</keyword>
<evidence type="ECO:0000256" key="2">
    <source>
        <dbReference type="SAM" id="MobiDB-lite"/>
    </source>
</evidence>
<organism evidence="4 5">
    <name type="scientific">Ornithinimicrobium faecis</name>
    <dbReference type="NCBI Taxonomy" id="2934158"/>
    <lineage>
        <taxon>Bacteria</taxon>
        <taxon>Bacillati</taxon>
        <taxon>Actinomycetota</taxon>
        <taxon>Actinomycetes</taxon>
        <taxon>Micrococcales</taxon>
        <taxon>Ornithinimicrobiaceae</taxon>
        <taxon>Ornithinimicrobium</taxon>
    </lineage>
</organism>
<evidence type="ECO:0000259" key="3">
    <source>
        <dbReference type="Pfam" id="PF00296"/>
    </source>
</evidence>
<dbReference type="InterPro" id="IPR019949">
    <property type="entry name" value="CmoO-like"/>
</dbReference>
<dbReference type="InterPro" id="IPR011251">
    <property type="entry name" value="Luciferase-like_dom"/>
</dbReference>
<comment type="similarity">
    <text evidence="1">To bacterial alkanal monooxygenase alpha and beta chains.</text>
</comment>
<dbReference type="InterPro" id="IPR050766">
    <property type="entry name" value="Bact_Lucif_Oxidored"/>
</dbReference>
<dbReference type="SUPFAM" id="SSF51679">
    <property type="entry name" value="Bacterial luciferase-like"/>
    <property type="match status" value="1"/>
</dbReference>
<feature type="compositionally biased region" description="Polar residues" evidence="2">
    <location>
        <begin position="1"/>
        <end position="11"/>
    </location>
</feature>
<dbReference type="PANTHER" id="PTHR30137">
    <property type="entry name" value="LUCIFERASE-LIKE MONOOXYGENASE"/>
    <property type="match status" value="1"/>
</dbReference>
<dbReference type="GO" id="GO:0016491">
    <property type="term" value="F:oxidoreductase activity"/>
    <property type="evidence" value="ECO:0007669"/>
    <property type="project" value="UniProtKB-KW"/>
</dbReference>
<dbReference type="Pfam" id="PF00296">
    <property type="entry name" value="Bac_luciferase"/>
    <property type="match status" value="1"/>
</dbReference>
<feature type="domain" description="Luciferase-like" evidence="3">
    <location>
        <begin position="25"/>
        <end position="307"/>
    </location>
</feature>
<dbReference type="RefSeq" id="WP_252593229.1">
    <property type="nucleotide sequence ID" value="NZ_CP099489.1"/>
</dbReference>
<dbReference type="EMBL" id="CP099489">
    <property type="protein sequence ID" value="USQ79996.1"/>
    <property type="molecule type" value="Genomic_DNA"/>
</dbReference>
<dbReference type="InterPro" id="IPR036661">
    <property type="entry name" value="Luciferase-like_sf"/>
</dbReference>
<evidence type="ECO:0000256" key="1">
    <source>
        <dbReference type="ARBA" id="ARBA00007789"/>
    </source>
</evidence>
<evidence type="ECO:0000313" key="5">
    <source>
        <dbReference type="Proteomes" id="UP001056455"/>
    </source>
</evidence>
<keyword evidence="5" id="KW-1185">Reference proteome</keyword>
<reference evidence="4" key="1">
    <citation type="submission" date="2022-06" db="EMBL/GenBank/DDBJ databases">
        <title>Ornithinimicrobium HY1793.</title>
        <authorList>
            <person name="Huang Y."/>
        </authorList>
    </citation>
    <scope>NUCLEOTIDE SEQUENCE</scope>
    <source>
        <strain evidence="4">HY1793</strain>
    </source>
</reference>
<name>A0ABY4YTA7_9MICO</name>
<dbReference type="PANTHER" id="PTHR30137:SF6">
    <property type="entry name" value="LUCIFERASE-LIKE MONOOXYGENASE"/>
    <property type="match status" value="1"/>
</dbReference>
<protein>
    <submittedName>
        <fullName evidence="4">MsnO8 family LLM class oxidoreductase</fullName>
        <ecNumber evidence="4">1.-.-.-</ecNumber>
    </submittedName>
</protein>
<dbReference type="Gene3D" id="3.20.20.30">
    <property type="entry name" value="Luciferase-like domain"/>
    <property type="match status" value="1"/>
</dbReference>
<accession>A0ABY4YTA7</accession>
<feature type="region of interest" description="Disordered" evidence="2">
    <location>
        <begin position="1"/>
        <end position="33"/>
    </location>
</feature>
<dbReference type="Proteomes" id="UP001056455">
    <property type="component" value="Chromosome"/>
</dbReference>
<proteinExistence type="predicted"/>
<gene>
    <name evidence="4" type="ORF">NF556_20815</name>
</gene>
<dbReference type="NCBIfam" id="TIGR03558">
    <property type="entry name" value="oxido_grp_1"/>
    <property type="match status" value="1"/>
</dbReference>
<evidence type="ECO:0000313" key="4">
    <source>
        <dbReference type="EMBL" id="USQ79996.1"/>
    </source>
</evidence>